<keyword evidence="3 6" id="KW-0812">Transmembrane</keyword>
<feature type="transmembrane region" description="Helical" evidence="6">
    <location>
        <begin position="138"/>
        <end position="157"/>
    </location>
</feature>
<dbReference type="GeneID" id="26837486"/>
<evidence type="ECO:0000256" key="3">
    <source>
        <dbReference type="ARBA" id="ARBA00022692"/>
    </source>
</evidence>
<dbReference type="PIRSF" id="PIRSF006060">
    <property type="entry name" value="AA_transporter"/>
    <property type="match status" value="1"/>
</dbReference>
<feature type="transmembrane region" description="Helical" evidence="6">
    <location>
        <begin position="67"/>
        <end position="86"/>
    </location>
</feature>
<proteinExistence type="inferred from homology"/>
<evidence type="ECO:0000256" key="2">
    <source>
        <dbReference type="ARBA" id="ARBA00006983"/>
    </source>
</evidence>
<evidence type="ECO:0000256" key="1">
    <source>
        <dbReference type="ARBA" id="ARBA00004141"/>
    </source>
</evidence>
<evidence type="ECO:0000259" key="7">
    <source>
        <dbReference type="Pfam" id="PF00324"/>
    </source>
</evidence>
<comment type="caution">
    <text evidence="8">The sequence shown here is derived from an EMBL/GenBank/DDBJ whole genome shotgun (WGS) entry which is preliminary data.</text>
</comment>
<dbReference type="AlphaFoldDB" id="A0A0V1Q5U4"/>
<feature type="transmembrane region" description="Helical" evidence="6">
    <location>
        <begin position="25"/>
        <end position="46"/>
    </location>
</feature>
<feature type="transmembrane region" description="Helical" evidence="6">
    <location>
        <begin position="266"/>
        <end position="291"/>
    </location>
</feature>
<comment type="similarity">
    <text evidence="2">Belongs to the amino acid-polyamine-organocation (APC) superfamily. YAT (TC 2.A.3.10) family.</text>
</comment>
<dbReference type="PANTHER" id="PTHR43341:SF26">
    <property type="entry name" value="GENERAL AMINO ACID PERMEASE AGP3"/>
    <property type="match status" value="1"/>
</dbReference>
<keyword evidence="5 6" id="KW-0472">Membrane</keyword>
<gene>
    <name evidence="8" type="ORF">AC631_00477</name>
</gene>
<dbReference type="Pfam" id="PF00324">
    <property type="entry name" value="AA_permease"/>
    <property type="match status" value="1"/>
</dbReference>
<feature type="transmembrane region" description="Helical" evidence="6">
    <location>
        <begin position="219"/>
        <end position="236"/>
    </location>
</feature>
<dbReference type="GO" id="GO:0015171">
    <property type="term" value="F:amino acid transmembrane transporter activity"/>
    <property type="evidence" value="ECO:0007669"/>
    <property type="project" value="TreeGrafter"/>
</dbReference>
<feature type="transmembrane region" description="Helical" evidence="6">
    <location>
        <begin position="177"/>
        <end position="199"/>
    </location>
</feature>
<name>A0A0V1Q5U4_9ASCO</name>
<feature type="transmembrane region" description="Helical" evidence="6">
    <location>
        <begin position="337"/>
        <end position="360"/>
    </location>
</feature>
<dbReference type="InterPro" id="IPR004841">
    <property type="entry name" value="AA-permease/SLC12A_dom"/>
</dbReference>
<evidence type="ECO:0000256" key="5">
    <source>
        <dbReference type="ARBA" id="ARBA00023136"/>
    </source>
</evidence>
<dbReference type="RefSeq" id="XP_015469944.1">
    <property type="nucleotide sequence ID" value="XM_015609307.1"/>
</dbReference>
<feature type="domain" description="Amino acid permease/ SLC12A" evidence="7">
    <location>
        <begin position="1"/>
        <end position="440"/>
    </location>
</feature>
<evidence type="ECO:0000256" key="6">
    <source>
        <dbReference type="SAM" id="Phobius"/>
    </source>
</evidence>
<keyword evidence="9" id="KW-1185">Reference proteome</keyword>
<sequence>MAIAGVIGPGVFIGMGNALHAGGPVGLLVGFSIVGILVMVMMGCIGEMNTMFDFNFNTHSARWVEPSFGAAIGWSYILIWICNIIAEYVSATSVLSFYSTKVPMYGYYLILWGTFSVYQMFGVDVFGEVEFILAWIKLLFITGFYLFAVIFAAGGIPNHSPGNPFKEYPLANGFKGIANSFVYAGIFYTGIESLSMTFLELKNVKKAVRTAVRQTIFRIIYVYFGITITYGITVPWNDEGLSTENKTLRSPMTIALIKAGWTNAGYFVTTMIFITCLSSINSAIYFCARSLTRLAVDGYAPQIFTKVTKSGVPWVSTQTVHLFGFLSLLAMDSSSAVAYNYIVSLGGISAFIVWTGVVFAHYRFRKGWILQGNSLDDLPFKLPLFPYLNYIAIFLGALLCLVLGWSTLKPFDAGSFVDLYIMLPIFFLMWIVFKVLFKTKWIKYTEMDFQSGRVDVNDSGVFETKTSLES</sequence>
<reference evidence="8 9" key="1">
    <citation type="submission" date="2015-11" db="EMBL/GenBank/DDBJ databases">
        <title>The genome of Debaryomyces fabryi.</title>
        <authorList>
            <person name="Tafer H."/>
            <person name="Lopandic K."/>
        </authorList>
    </citation>
    <scope>NUCLEOTIDE SEQUENCE [LARGE SCALE GENOMIC DNA]</scope>
    <source>
        <strain evidence="8 9">CBS 789</strain>
    </source>
</reference>
<dbReference type="OrthoDB" id="3900342at2759"/>
<comment type="subcellular location">
    <subcellularLocation>
        <location evidence="1">Membrane</location>
        <topology evidence="1">Multi-pass membrane protein</topology>
    </subcellularLocation>
</comment>
<accession>A0A0V1Q5U4</accession>
<feature type="transmembrane region" description="Helical" evidence="6">
    <location>
        <begin position="106"/>
        <end position="126"/>
    </location>
</feature>
<feature type="transmembrane region" description="Helical" evidence="6">
    <location>
        <begin position="419"/>
        <end position="437"/>
    </location>
</feature>
<feature type="transmembrane region" description="Helical" evidence="6">
    <location>
        <begin position="312"/>
        <end position="331"/>
    </location>
</feature>
<dbReference type="GO" id="GO:0016020">
    <property type="term" value="C:membrane"/>
    <property type="evidence" value="ECO:0007669"/>
    <property type="project" value="UniProtKB-SubCell"/>
</dbReference>
<evidence type="ECO:0000313" key="9">
    <source>
        <dbReference type="Proteomes" id="UP000054251"/>
    </source>
</evidence>
<dbReference type="Gene3D" id="1.20.1740.10">
    <property type="entry name" value="Amino acid/polyamine transporter I"/>
    <property type="match status" value="1"/>
</dbReference>
<feature type="transmembrane region" description="Helical" evidence="6">
    <location>
        <begin position="387"/>
        <end position="407"/>
    </location>
</feature>
<dbReference type="EMBL" id="LMYN01000005">
    <property type="protein sequence ID" value="KSA03842.1"/>
    <property type="molecule type" value="Genomic_DNA"/>
</dbReference>
<keyword evidence="4 6" id="KW-1133">Transmembrane helix</keyword>
<dbReference type="InterPro" id="IPR050524">
    <property type="entry name" value="APC_YAT"/>
</dbReference>
<organism evidence="8 9">
    <name type="scientific">Debaryomyces fabryi</name>
    <dbReference type="NCBI Taxonomy" id="58627"/>
    <lineage>
        <taxon>Eukaryota</taxon>
        <taxon>Fungi</taxon>
        <taxon>Dikarya</taxon>
        <taxon>Ascomycota</taxon>
        <taxon>Saccharomycotina</taxon>
        <taxon>Pichiomycetes</taxon>
        <taxon>Debaryomycetaceae</taxon>
        <taxon>Debaryomyces</taxon>
    </lineage>
</organism>
<evidence type="ECO:0000256" key="4">
    <source>
        <dbReference type="ARBA" id="ARBA00022989"/>
    </source>
</evidence>
<dbReference type="PANTHER" id="PTHR43341">
    <property type="entry name" value="AMINO ACID PERMEASE"/>
    <property type="match status" value="1"/>
</dbReference>
<evidence type="ECO:0000313" key="8">
    <source>
        <dbReference type="EMBL" id="KSA03842.1"/>
    </source>
</evidence>
<protein>
    <recommendedName>
        <fullName evidence="7">Amino acid permease/ SLC12A domain-containing protein</fullName>
    </recommendedName>
</protein>
<dbReference type="Proteomes" id="UP000054251">
    <property type="component" value="Unassembled WGS sequence"/>
</dbReference>